<dbReference type="Proteomes" id="UP000012179">
    <property type="component" value="Chromosome"/>
</dbReference>
<evidence type="ECO:0008006" key="3">
    <source>
        <dbReference type="Google" id="ProtNLM"/>
    </source>
</evidence>
<dbReference type="RefSeq" id="WP_051049071.1">
    <property type="nucleotide sequence ID" value="NZ_CP021106.3"/>
</dbReference>
<proteinExistence type="predicted"/>
<dbReference type="KEGG" id="nlc:EBAPG3_013830"/>
<evidence type="ECO:0000313" key="2">
    <source>
        <dbReference type="Proteomes" id="UP000012179"/>
    </source>
</evidence>
<gene>
    <name evidence="1" type="ORF">EBAPG3_013830</name>
</gene>
<organism evidence="1 2">
    <name type="scientific">Nitrosospira lacus</name>
    <dbReference type="NCBI Taxonomy" id="1288494"/>
    <lineage>
        <taxon>Bacteria</taxon>
        <taxon>Pseudomonadati</taxon>
        <taxon>Pseudomonadota</taxon>
        <taxon>Betaproteobacteria</taxon>
        <taxon>Nitrosomonadales</taxon>
        <taxon>Nitrosomonadaceae</taxon>
        <taxon>Nitrosospira</taxon>
    </lineage>
</organism>
<dbReference type="InterPro" id="IPR027417">
    <property type="entry name" value="P-loop_NTPase"/>
</dbReference>
<name>A0A1W6SSG6_9PROT</name>
<reference evidence="1 2" key="1">
    <citation type="journal article" date="2015" name="Int. J. Syst. Evol. Microbiol.">
        <title>Nitrosospira lacus sp. nov., a psychrotolerant, ammonia-oxidizing bacterium from sandy lake sediment.</title>
        <authorList>
            <person name="Urakawa H."/>
            <person name="Garcia J.C."/>
            <person name="Nielsen J.L."/>
            <person name="Le V.Q."/>
            <person name="Kozlowski J.A."/>
            <person name="Stein L.Y."/>
            <person name="Lim C.K."/>
            <person name="Pommerening-Roser A."/>
            <person name="Martens-Habbena W."/>
            <person name="Stahl D.A."/>
            <person name="Klotz M.G."/>
        </authorList>
    </citation>
    <scope>NUCLEOTIDE SEQUENCE [LARGE SCALE GENOMIC DNA]</scope>
    <source>
        <strain evidence="1 2">APG3</strain>
    </source>
</reference>
<dbReference type="AlphaFoldDB" id="A0A1W6SSG6"/>
<dbReference type="EMBL" id="CP021106">
    <property type="protein sequence ID" value="ARO88760.1"/>
    <property type="molecule type" value="Genomic_DNA"/>
</dbReference>
<dbReference type="Pfam" id="PF13207">
    <property type="entry name" value="AAA_17"/>
    <property type="match status" value="1"/>
</dbReference>
<dbReference type="Gene3D" id="3.40.50.300">
    <property type="entry name" value="P-loop containing nucleotide triphosphate hydrolases"/>
    <property type="match status" value="1"/>
</dbReference>
<evidence type="ECO:0000313" key="1">
    <source>
        <dbReference type="EMBL" id="ARO88760.1"/>
    </source>
</evidence>
<dbReference type="eggNOG" id="COG2019">
    <property type="taxonomic scope" value="Bacteria"/>
</dbReference>
<accession>A0A1W6SSG6</accession>
<dbReference type="SUPFAM" id="SSF52540">
    <property type="entry name" value="P-loop containing nucleoside triphosphate hydrolases"/>
    <property type="match status" value="1"/>
</dbReference>
<keyword evidence="2" id="KW-1185">Reference proteome</keyword>
<dbReference type="OrthoDB" id="1850524at2"/>
<protein>
    <recommendedName>
        <fullName evidence="3">Adenylate kinase</fullName>
    </recommendedName>
</protein>
<sequence>MKVIFVAGIHGVGKTTGCMAVAEELGIPYYTASQIIKGEKASAVVEQSKLVADIDENQRLLIQGVSKLIKGGRFLLDGHFTIQRESDGGIQAVPVDIFRQLRIEGIVTYTDAPSKIAKRMQLRDGVLPSVGLLQAHQEAEIAHAKHVAAVLSVPLVVLQAFDTDGMKQAIISEWI</sequence>